<reference evidence="2" key="1">
    <citation type="journal article" date="2010" name="Science">
        <title>Plasticity of animal genome architecture unmasked by rapid evolution of a pelagic tunicate.</title>
        <authorList>
            <person name="Denoeud F."/>
            <person name="Henriet S."/>
            <person name="Mungpakdee S."/>
            <person name="Aury J.M."/>
            <person name="Da Silva C."/>
            <person name="Brinkmann H."/>
            <person name="Mikhaleva J."/>
            <person name="Olsen L.C."/>
            <person name="Jubin C."/>
            <person name="Canestro C."/>
            <person name="Bouquet J.M."/>
            <person name="Danks G."/>
            <person name="Poulain J."/>
            <person name="Campsteijn C."/>
            <person name="Adamski M."/>
            <person name="Cross I."/>
            <person name="Yadetie F."/>
            <person name="Muffato M."/>
            <person name="Louis A."/>
            <person name="Butcher S."/>
            <person name="Tsagkogeorga G."/>
            <person name="Konrad A."/>
            <person name="Singh S."/>
            <person name="Jensen M.F."/>
            <person name="Cong E.H."/>
            <person name="Eikeseth-Otteraa H."/>
            <person name="Noel B."/>
            <person name="Anthouard V."/>
            <person name="Porcel B.M."/>
            <person name="Kachouri-Lafond R."/>
            <person name="Nishino A."/>
            <person name="Ugolini M."/>
            <person name="Chourrout P."/>
            <person name="Nishida H."/>
            <person name="Aasland R."/>
            <person name="Huzurbazar S."/>
            <person name="Westhof E."/>
            <person name="Delsuc F."/>
            <person name="Lehrach H."/>
            <person name="Reinhardt R."/>
            <person name="Weissenbach J."/>
            <person name="Roy S.W."/>
            <person name="Artiguenave F."/>
            <person name="Postlethwait J.H."/>
            <person name="Manak J.R."/>
            <person name="Thompson E.M."/>
            <person name="Jaillon O."/>
            <person name="Du Pasquier L."/>
            <person name="Boudinot P."/>
            <person name="Liberles D.A."/>
            <person name="Volff J.N."/>
            <person name="Philippe H."/>
            <person name="Lenhard B."/>
            <person name="Roest Crollius H."/>
            <person name="Wincker P."/>
            <person name="Chourrout D."/>
        </authorList>
    </citation>
    <scope>NUCLEOTIDE SEQUENCE [LARGE SCALE GENOMIC DNA]</scope>
</reference>
<feature type="region of interest" description="Disordered" evidence="1">
    <location>
        <begin position="122"/>
        <end position="143"/>
    </location>
</feature>
<evidence type="ECO:0000313" key="3">
    <source>
        <dbReference type="Proteomes" id="UP000001307"/>
    </source>
</evidence>
<accession>E4WR40</accession>
<proteinExistence type="predicted"/>
<protein>
    <submittedName>
        <fullName evidence="2">Uncharacterized protein</fullName>
    </submittedName>
</protein>
<dbReference type="AlphaFoldDB" id="E4WR40"/>
<dbReference type="EMBL" id="FN653015">
    <property type="protein sequence ID" value="CBY20226.1"/>
    <property type="molecule type" value="Genomic_DNA"/>
</dbReference>
<evidence type="ECO:0000256" key="1">
    <source>
        <dbReference type="SAM" id="MobiDB-lite"/>
    </source>
</evidence>
<dbReference type="InParanoid" id="E4WR40"/>
<organism evidence="2">
    <name type="scientific">Oikopleura dioica</name>
    <name type="common">Tunicate</name>
    <dbReference type="NCBI Taxonomy" id="34765"/>
    <lineage>
        <taxon>Eukaryota</taxon>
        <taxon>Metazoa</taxon>
        <taxon>Chordata</taxon>
        <taxon>Tunicata</taxon>
        <taxon>Appendicularia</taxon>
        <taxon>Copelata</taxon>
        <taxon>Oikopleuridae</taxon>
        <taxon>Oikopleura</taxon>
    </lineage>
</organism>
<gene>
    <name evidence="2" type="ORF">GSOID_T00000213001</name>
</gene>
<evidence type="ECO:0000313" key="2">
    <source>
        <dbReference type="EMBL" id="CBY20226.1"/>
    </source>
</evidence>
<dbReference type="Proteomes" id="UP000001307">
    <property type="component" value="Unassembled WGS sequence"/>
</dbReference>
<keyword evidence="3" id="KW-1185">Reference proteome</keyword>
<sequence>MVTLDVKPVSLPVPKSDSDRVPVESAVDELGEYQLIDRSDLQEKTELPPHELQHQHDQLQISRLTYLSMMYGQRQRGVIDRNMYDIVARNRGYGLPLIALGQASGTLVGSTPLNSRPGIPFPRPSTVLDESEVTPDLPSGESLSRHIGETETVEPFDTEEEFPTGRSTTLELESEQPAALSPETRESVAKARVKGYFSPRFPRVRQIELSDRSVERTYSRPGQSCHSHRYLLIDLLHNGWHLPEFALFFNFYADHPVTICETELNGRLRYQKAYPQDFGHLMRADKTPQFLNPVPMPLFDRHVRFATRFGHFLASESLSPNYVIRLGFSPTVSRRCAETDELRGRLLAGVTSSLFVDYLATYLQSLARSMYLFARAGHLHRDPALVCGISALDRTLDDLVSGLATQYPEVMKLGGLVLT</sequence>
<name>E4WR40_OIKDI</name>